<feature type="domain" description="C-type lectin" evidence="2">
    <location>
        <begin position="76"/>
        <end position="154"/>
    </location>
</feature>
<dbReference type="Proteomes" id="UP000261560">
    <property type="component" value="Unplaced"/>
</dbReference>
<organism evidence="3 4">
    <name type="scientific">Oryzias melastigma</name>
    <name type="common">Marine medaka</name>
    <dbReference type="NCBI Taxonomy" id="30732"/>
    <lineage>
        <taxon>Eukaryota</taxon>
        <taxon>Metazoa</taxon>
        <taxon>Chordata</taxon>
        <taxon>Craniata</taxon>
        <taxon>Vertebrata</taxon>
        <taxon>Euteleostomi</taxon>
        <taxon>Actinopterygii</taxon>
        <taxon>Neopterygii</taxon>
        <taxon>Teleostei</taxon>
        <taxon>Neoteleostei</taxon>
        <taxon>Acanthomorphata</taxon>
        <taxon>Ovalentaria</taxon>
        <taxon>Atherinomorphae</taxon>
        <taxon>Beloniformes</taxon>
        <taxon>Adrianichthyidae</taxon>
        <taxon>Oryziinae</taxon>
        <taxon>Oryzias</taxon>
    </lineage>
</organism>
<protein>
    <recommendedName>
        <fullName evidence="2">C-type lectin domain-containing protein</fullName>
    </recommendedName>
</protein>
<accession>A0A3B3E0H7</accession>
<dbReference type="InterPro" id="IPR018378">
    <property type="entry name" value="C-type_lectin_CS"/>
</dbReference>
<evidence type="ECO:0000256" key="1">
    <source>
        <dbReference type="ARBA" id="ARBA00023157"/>
    </source>
</evidence>
<evidence type="ECO:0000313" key="4">
    <source>
        <dbReference type="Proteomes" id="UP000261560"/>
    </source>
</evidence>
<dbReference type="InterPro" id="IPR016187">
    <property type="entry name" value="CTDL_fold"/>
</dbReference>
<dbReference type="PANTHER" id="PTHR45784">
    <property type="entry name" value="C-TYPE LECTIN DOMAIN FAMILY 20 MEMBER A-RELATED"/>
    <property type="match status" value="1"/>
</dbReference>
<reference evidence="3" key="1">
    <citation type="submission" date="2025-08" db="UniProtKB">
        <authorList>
            <consortium name="Ensembl"/>
        </authorList>
    </citation>
    <scope>IDENTIFICATION</scope>
</reference>
<proteinExistence type="predicted"/>
<dbReference type="InterPro" id="IPR016186">
    <property type="entry name" value="C-type_lectin-like/link_sf"/>
</dbReference>
<dbReference type="Ensembl" id="ENSOMET00000029955.1">
    <property type="protein sequence ID" value="ENSOMEP00000035214.1"/>
    <property type="gene ID" value="ENSOMEG00000022346.1"/>
</dbReference>
<dbReference type="PROSITE" id="PS00615">
    <property type="entry name" value="C_TYPE_LECTIN_1"/>
    <property type="match status" value="1"/>
</dbReference>
<evidence type="ECO:0000259" key="2">
    <source>
        <dbReference type="PROSITE" id="PS50041"/>
    </source>
</evidence>
<dbReference type="STRING" id="30732.ENSOMEP00000035214"/>
<dbReference type="InterPro" id="IPR001304">
    <property type="entry name" value="C-type_lectin-like"/>
</dbReference>
<dbReference type="Gene3D" id="3.10.100.10">
    <property type="entry name" value="Mannose-Binding Protein A, subunit A"/>
    <property type="match status" value="2"/>
</dbReference>
<feature type="domain" description="C-type lectin" evidence="2">
    <location>
        <begin position="1"/>
        <end position="61"/>
    </location>
</feature>
<dbReference type="SUPFAM" id="SSF56436">
    <property type="entry name" value="C-type lectin-like"/>
    <property type="match status" value="2"/>
</dbReference>
<dbReference type="OMA" id="PEHEWAD"/>
<dbReference type="Pfam" id="PF00059">
    <property type="entry name" value="Lectin_C"/>
    <property type="match status" value="2"/>
</dbReference>
<sequence length="167" mass="19203">MGNESNSWRWSATGQHSRTGFQSWDSNNPDYHHGMETCAFLAGGGMWFDTQCSDSYTFLCFNGKKICYLQGFQTLYCRYNHKDLAMIESQEKNVEAQNAIPSNSMVWIGLYREPWTWSDGSTSSFRNWYPSGLDNYNGNQHCGTENSDHEWGDELSDLHIFMGLKMA</sequence>
<keyword evidence="1" id="KW-1015">Disulfide bond</keyword>
<dbReference type="PROSITE" id="PS50041">
    <property type="entry name" value="C_TYPE_LECTIN_2"/>
    <property type="match status" value="2"/>
</dbReference>
<reference evidence="3" key="2">
    <citation type="submission" date="2025-09" db="UniProtKB">
        <authorList>
            <consortium name="Ensembl"/>
        </authorList>
    </citation>
    <scope>IDENTIFICATION</scope>
</reference>
<name>A0A3B3E0H7_ORYME</name>
<dbReference type="GeneTree" id="ENSGT01030000234907"/>
<evidence type="ECO:0000313" key="3">
    <source>
        <dbReference type="Ensembl" id="ENSOMEP00000035214.1"/>
    </source>
</evidence>
<dbReference type="AlphaFoldDB" id="A0A3B3E0H7"/>
<keyword evidence="4" id="KW-1185">Reference proteome</keyword>
<dbReference type="PaxDb" id="30732-ENSOMEP00000035214"/>
<dbReference type="PANTHER" id="PTHR45784:SF3">
    <property type="entry name" value="C-TYPE LECTIN DOMAIN FAMILY 4 MEMBER K-LIKE-RELATED"/>
    <property type="match status" value="1"/>
</dbReference>